<dbReference type="Proteomes" id="UP000299102">
    <property type="component" value="Unassembled WGS sequence"/>
</dbReference>
<organism evidence="2 3">
    <name type="scientific">Eumeta variegata</name>
    <name type="common">Bagworm moth</name>
    <name type="synonym">Eumeta japonica</name>
    <dbReference type="NCBI Taxonomy" id="151549"/>
    <lineage>
        <taxon>Eukaryota</taxon>
        <taxon>Metazoa</taxon>
        <taxon>Ecdysozoa</taxon>
        <taxon>Arthropoda</taxon>
        <taxon>Hexapoda</taxon>
        <taxon>Insecta</taxon>
        <taxon>Pterygota</taxon>
        <taxon>Neoptera</taxon>
        <taxon>Endopterygota</taxon>
        <taxon>Lepidoptera</taxon>
        <taxon>Glossata</taxon>
        <taxon>Ditrysia</taxon>
        <taxon>Tineoidea</taxon>
        <taxon>Psychidae</taxon>
        <taxon>Oiketicinae</taxon>
        <taxon>Eumeta</taxon>
    </lineage>
</organism>
<reference evidence="2 3" key="1">
    <citation type="journal article" date="2019" name="Commun. Biol.">
        <title>The bagworm genome reveals a unique fibroin gene that provides high tensile strength.</title>
        <authorList>
            <person name="Kono N."/>
            <person name="Nakamura H."/>
            <person name="Ohtoshi R."/>
            <person name="Tomita M."/>
            <person name="Numata K."/>
            <person name="Arakawa K."/>
        </authorList>
    </citation>
    <scope>NUCLEOTIDE SEQUENCE [LARGE SCALE GENOMIC DNA]</scope>
</reference>
<protein>
    <submittedName>
        <fullName evidence="2">Uncharacterized protein</fullName>
    </submittedName>
</protein>
<keyword evidence="3" id="KW-1185">Reference proteome</keyword>
<evidence type="ECO:0000313" key="2">
    <source>
        <dbReference type="EMBL" id="GBP63748.1"/>
    </source>
</evidence>
<dbReference type="AlphaFoldDB" id="A0A4C1XK04"/>
<feature type="region of interest" description="Disordered" evidence="1">
    <location>
        <begin position="68"/>
        <end position="95"/>
    </location>
</feature>
<evidence type="ECO:0000313" key="3">
    <source>
        <dbReference type="Proteomes" id="UP000299102"/>
    </source>
</evidence>
<accession>A0A4C1XK04</accession>
<name>A0A4C1XK04_EUMVA</name>
<gene>
    <name evidence="2" type="ORF">EVAR_40348_1</name>
</gene>
<evidence type="ECO:0000256" key="1">
    <source>
        <dbReference type="SAM" id="MobiDB-lite"/>
    </source>
</evidence>
<comment type="caution">
    <text evidence="2">The sequence shown here is derived from an EMBL/GenBank/DDBJ whole genome shotgun (WGS) entry which is preliminary data.</text>
</comment>
<proteinExistence type="predicted"/>
<sequence>MAGRGIAQTYETPNAVPVINHPTAWSYESLNSGDLQINRHRINTEDFGTIEQCRANCLLTANVVRHRKKKNRPVATSRRVTEVPFGKTSPDGAAP</sequence>
<dbReference type="EMBL" id="BGZK01000879">
    <property type="protein sequence ID" value="GBP63748.1"/>
    <property type="molecule type" value="Genomic_DNA"/>
</dbReference>